<evidence type="ECO:0000256" key="9">
    <source>
        <dbReference type="ARBA" id="ARBA00022989"/>
    </source>
</evidence>
<feature type="transmembrane region" description="Helical" evidence="11">
    <location>
        <begin position="388"/>
        <end position="407"/>
    </location>
</feature>
<comment type="catalytic activity">
    <reaction evidence="1 11">
        <text>Cleaves type-1 transmembrane domains using a catalytic dyad composed of serine and histidine that are contributed by different transmembrane domains.</text>
        <dbReference type="EC" id="3.4.21.105"/>
    </reaction>
</comment>
<protein>
    <recommendedName>
        <fullName evidence="4">rhomboid protease</fullName>
        <ecNumber evidence="4">3.4.21.105</ecNumber>
    </recommendedName>
</protein>
<dbReference type="PANTHER" id="PTHR22936:SF69">
    <property type="entry name" value="RHOMBOID-LIKE PROTEIN"/>
    <property type="match status" value="1"/>
</dbReference>
<feature type="transmembrane region" description="Helical" evidence="11">
    <location>
        <begin position="291"/>
        <end position="310"/>
    </location>
</feature>
<dbReference type="AlphaFoldDB" id="B7FRA5"/>
<comment type="function">
    <text evidence="11">Serine protease involved in intramembrane proteolysis.</text>
</comment>
<dbReference type="HOGENOM" id="CLU_034704_0_0_1"/>
<feature type="compositionally biased region" description="Polar residues" evidence="12">
    <location>
        <begin position="106"/>
        <end position="115"/>
    </location>
</feature>
<evidence type="ECO:0000256" key="4">
    <source>
        <dbReference type="ARBA" id="ARBA00013039"/>
    </source>
</evidence>
<evidence type="ECO:0000256" key="5">
    <source>
        <dbReference type="ARBA" id="ARBA00022670"/>
    </source>
</evidence>
<accession>B7FRA5</accession>
<dbReference type="EMBL" id="CM000605">
    <property type="protein sequence ID" value="EEC51471.1"/>
    <property type="molecule type" value="Genomic_DNA"/>
</dbReference>
<dbReference type="InParanoid" id="B7FRA5"/>
<keyword evidence="5 11" id="KW-0645">Protease</keyword>
<evidence type="ECO:0000313" key="15">
    <source>
        <dbReference type="Proteomes" id="UP000000759"/>
    </source>
</evidence>
<keyword evidence="7 11" id="KW-0378">Hydrolase</keyword>
<evidence type="ECO:0000259" key="13">
    <source>
        <dbReference type="Pfam" id="PF01694"/>
    </source>
</evidence>
<reference evidence="14 15" key="1">
    <citation type="journal article" date="2008" name="Nature">
        <title>The Phaeodactylum genome reveals the evolutionary history of diatom genomes.</title>
        <authorList>
            <person name="Bowler C."/>
            <person name="Allen A.E."/>
            <person name="Badger J.H."/>
            <person name="Grimwood J."/>
            <person name="Jabbari K."/>
            <person name="Kuo A."/>
            <person name="Maheswari U."/>
            <person name="Martens C."/>
            <person name="Maumus F."/>
            <person name="Otillar R.P."/>
            <person name="Rayko E."/>
            <person name="Salamov A."/>
            <person name="Vandepoele K."/>
            <person name="Beszteri B."/>
            <person name="Gruber A."/>
            <person name="Heijde M."/>
            <person name="Katinka M."/>
            <person name="Mock T."/>
            <person name="Valentin K."/>
            <person name="Verret F."/>
            <person name="Berges J.A."/>
            <person name="Brownlee C."/>
            <person name="Cadoret J.P."/>
            <person name="Chiovitti A."/>
            <person name="Choi C.J."/>
            <person name="Coesel S."/>
            <person name="De Martino A."/>
            <person name="Detter J.C."/>
            <person name="Durkin C."/>
            <person name="Falciatore A."/>
            <person name="Fournet J."/>
            <person name="Haruta M."/>
            <person name="Huysman M.J."/>
            <person name="Jenkins B.D."/>
            <person name="Jiroutova K."/>
            <person name="Jorgensen R.E."/>
            <person name="Joubert Y."/>
            <person name="Kaplan A."/>
            <person name="Kroger N."/>
            <person name="Kroth P.G."/>
            <person name="La Roche J."/>
            <person name="Lindquist E."/>
            <person name="Lommer M."/>
            <person name="Martin-Jezequel V."/>
            <person name="Lopez P.J."/>
            <person name="Lucas S."/>
            <person name="Mangogna M."/>
            <person name="McGinnis K."/>
            <person name="Medlin L.K."/>
            <person name="Montsant A."/>
            <person name="Oudot-Le Secq M.P."/>
            <person name="Napoli C."/>
            <person name="Obornik M."/>
            <person name="Parker M.S."/>
            <person name="Petit J.L."/>
            <person name="Porcel B.M."/>
            <person name="Poulsen N."/>
            <person name="Robison M."/>
            <person name="Rychlewski L."/>
            <person name="Rynearson T.A."/>
            <person name="Schmutz J."/>
            <person name="Shapiro H."/>
            <person name="Siaut M."/>
            <person name="Stanley M."/>
            <person name="Sussman M.R."/>
            <person name="Taylor A.R."/>
            <person name="Vardi A."/>
            <person name="von Dassow P."/>
            <person name="Vyverman W."/>
            <person name="Willis A."/>
            <person name="Wyrwicz L.S."/>
            <person name="Rokhsar D.S."/>
            <person name="Weissenbach J."/>
            <person name="Armbrust E.V."/>
            <person name="Green B.R."/>
            <person name="Van de Peer Y."/>
            <person name="Grigoriev I.V."/>
        </authorList>
    </citation>
    <scope>NUCLEOTIDE SEQUENCE [LARGE SCALE GENOMIC DNA]</scope>
    <source>
        <strain evidence="14 15">CCAP 1055/1</strain>
    </source>
</reference>
<comment type="similarity">
    <text evidence="3 11">Belongs to the peptidase S54 family.</text>
</comment>
<feature type="region of interest" description="Disordered" evidence="12">
    <location>
        <begin position="98"/>
        <end position="129"/>
    </location>
</feature>
<evidence type="ECO:0000256" key="12">
    <source>
        <dbReference type="SAM" id="MobiDB-lite"/>
    </source>
</evidence>
<feature type="region of interest" description="Disordered" evidence="12">
    <location>
        <begin position="23"/>
        <end position="71"/>
    </location>
</feature>
<dbReference type="eggNOG" id="KOG2289">
    <property type="taxonomic scope" value="Eukaryota"/>
</dbReference>
<sequence length="570" mass="63183">MAANSLTPWTDLILSNSENFSCQRQFPRSAPDHENVDNEQSTEPWPNPATDHIAEGHGDDKVNSQPFHEDSMSRDLMAEPITTGAGFKKAFWKSSRFNTSSNSVSDQNKGVANTDSLEEKTQDSFPQNDFDASFSDLADTHDYIYPLEDSLAEQPNTGFAFRAEKSKQKLVDGEEHGWTIAGAQSSSATTRSAAEWVESTSHTSDFESHILTEEVHQAQQKRTNRTWFTHAIALVFTTMMLVELGLSGWRFAPLNINPLIGPSSEQLIDLGARQTSLILEEGQWFRIVTPIFLHAGIVHYLTNMLAFWFIGGAIEEAHGIATAIVLFFIPGVGGNILGATFLPQYISVGASGGTFGMIGGYFADIVLNWNILCSRDHDEDVLNWRKNIAAIARLAIGIIALLVLGVTPFIDNFTHLGALCYGLLCGLFAIEPVPLEGSIVRLPSRKMSDLLFRQIGAIVSVFLLVITSVVLNSMNVDDSPCHGCQYLSCVPFPWWTEADERWWSCDDCPFVTAKVHNTNGDLFYDRMDLVCPNDVVEQIDITGKNLTSGDEISKLLPSYCRARCEDKFQY</sequence>
<gene>
    <name evidence="14" type="ORF">PHATRDRAFT_42439</name>
</gene>
<evidence type="ECO:0000256" key="2">
    <source>
        <dbReference type="ARBA" id="ARBA00004141"/>
    </source>
</evidence>
<evidence type="ECO:0000256" key="8">
    <source>
        <dbReference type="ARBA" id="ARBA00022825"/>
    </source>
</evidence>
<reference evidence="15" key="2">
    <citation type="submission" date="2008-08" db="EMBL/GenBank/DDBJ databases">
        <authorList>
            <consortium name="Diatom Consortium"/>
            <person name="Grigoriev I."/>
            <person name="Grimwood J."/>
            <person name="Kuo A."/>
            <person name="Otillar R.P."/>
            <person name="Salamov A."/>
            <person name="Detter J.C."/>
            <person name="Lindquist E."/>
            <person name="Shapiro H."/>
            <person name="Lucas S."/>
            <person name="Glavina del Rio T."/>
            <person name="Pitluck S."/>
            <person name="Rokhsar D."/>
            <person name="Bowler C."/>
        </authorList>
    </citation>
    <scope>GENOME REANNOTATION</scope>
    <source>
        <strain evidence="15">CCAP 1055/1</strain>
    </source>
</reference>
<dbReference type="RefSeq" id="XP_002177008.1">
    <property type="nucleotide sequence ID" value="XM_002176972.1"/>
</dbReference>
<feature type="compositionally biased region" description="Basic and acidic residues" evidence="12">
    <location>
        <begin position="52"/>
        <end position="71"/>
    </location>
</feature>
<evidence type="ECO:0000256" key="10">
    <source>
        <dbReference type="ARBA" id="ARBA00023136"/>
    </source>
</evidence>
<feature type="transmembrane region" description="Helical" evidence="11">
    <location>
        <begin position="450"/>
        <end position="471"/>
    </location>
</feature>
<keyword evidence="9 11" id="KW-1133">Transmembrane helix</keyword>
<feature type="transmembrane region" description="Helical" evidence="11">
    <location>
        <begin position="317"/>
        <end position="339"/>
    </location>
</feature>
<dbReference type="OMA" id="THAIALV"/>
<dbReference type="InterPro" id="IPR035952">
    <property type="entry name" value="Rhomboid-like_sf"/>
</dbReference>
<evidence type="ECO:0000256" key="11">
    <source>
        <dbReference type="RuleBase" id="RU362115"/>
    </source>
</evidence>
<dbReference type="PANTHER" id="PTHR22936">
    <property type="entry name" value="RHOMBOID-RELATED"/>
    <property type="match status" value="1"/>
</dbReference>
<dbReference type="GO" id="GO:0016020">
    <property type="term" value="C:membrane"/>
    <property type="evidence" value="ECO:0007669"/>
    <property type="project" value="UniProtKB-SubCell"/>
</dbReference>
<comment type="subcellular location">
    <subcellularLocation>
        <location evidence="2 11">Membrane</location>
        <topology evidence="2 11">Multi-pass membrane protein</topology>
    </subcellularLocation>
</comment>
<evidence type="ECO:0000313" key="14">
    <source>
        <dbReference type="EMBL" id="EEC51471.1"/>
    </source>
</evidence>
<dbReference type="GO" id="GO:0004252">
    <property type="term" value="F:serine-type endopeptidase activity"/>
    <property type="evidence" value="ECO:0007669"/>
    <property type="project" value="InterPro"/>
</dbReference>
<keyword evidence="8 11" id="KW-0720">Serine protease</keyword>
<feature type="transmembrane region" description="Helical" evidence="11">
    <location>
        <begin position="345"/>
        <end position="367"/>
    </location>
</feature>
<comment type="caution">
    <text evidence="11">Lacks conserved residue(s) required for the propagation of feature annotation.</text>
</comment>
<evidence type="ECO:0000256" key="3">
    <source>
        <dbReference type="ARBA" id="ARBA00009045"/>
    </source>
</evidence>
<name>B7FRA5_PHATC</name>
<dbReference type="OrthoDB" id="418595at2759"/>
<feature type="transmembrane region" description="Helical" evidence="11">
    <location>
        <begin position="227"/>
        <end position="249"/>
    </location>
</feature>
<organism evidence="14 15">
    <name type="scientific">Phaeodactylum tricornutum (strain CCAP 1055/1)</name>
    <dbReference type="NCBI Taxonomy" id="556484"/>
    <lineage>
        <taxon>Eukaryota</taxon>
        <taxon>Sar</taxon>
        <taxon>Stramenopiles</taxon>
        <taxon>Ochrophyta</taxon>
        <taxon>Bacillariophyta</taxon>
        <taxon>Bacillariophyceae</taxon>
        <taxon>Bacillariophycidae</taxon>
        <taxon>Naviculales</taxon>
        <taxon>Phaeodactylaceae</taxon>
        <taxon>Phaeodactylum</taxon>
    </lineage>
</organism>
<keyword evidence="15" id="KW-1185">Reference proteome</keyword>
<proteinExistence type="inferred from homology"/>
<evidence type="ECO:0000256" key="6">
    <source>
        <dbReference type="ARBA" id="ARBA00022692"/>
    </source>
</evidence>
<feature type="domain" description="Peptidase S54 rhomboid" evidence="13">
    <location>
        <begin position="282"/>
        <end position="429"/>
    </location>
</feature>
<evidence type="ECO:0000256" key="7">
    <source>
        <dbReference type="ARBA" id="ARBA00022801"/>
    </source>
</evidence>
<evidence type="ECO:0000256" key="1">
    <source>
        <dbReference type="ARBA" id="ARBA00000156"/>
    </source>
</evidence>
<dbReference type="SUPFAM" id="SSF144091">
    <property type="entry name" value="Rhomboid-like"/>
    <property type="match status" value="1"/>
</dbReference>
<dbReference type="InterPro" id="IPR002610">
    <property type="entry name" value="Peptidase_S54_rhomboid-like"/>
</dbReference>
<dbReference type="GO" id="GO:0006508">
    <property type="term" value="P:proteolysis"/>
    <property type="evidence" value="ECO:0007669"/>
    <property type="project" value="UniProtKB-KW"/>
</dbReference>
<dbReference type="Gene3D" id="1.20.1540.10">
    <property type="entry name" value="Rhomboid-like"/>
    <property type="match status" value="1"/>
</dbReference>
<dbReference type="Pfam" id="PF01694">
    <property type="entry name" value="Rhomboid"/>
    <property type="match status" value="1"/>
</dbReference>
<keyword evidence="10 11" id="KW-0472">Membrane</keyword>
<dbReference type="PaxDb" id="2850-Phatr42439"/>
<dbReference type="GeneID" id="7196624"/>
<keyword evidence="6 11" id="KW-0812">Transmembrane</keyword>
<dbReference type="Proteomes" id="UP000000759">
    <property type="component" value="Chromosome 1"/>
</dbReference>
<dbReference type="InterPro" id="IPR022764">
    <property type="entry name" value="Peptidase_S54_rhomboid_dom"/>
</dbReference>
<dbReference type="EC" id="3.4.21.105" evidence="4"/>
<dbReference type="STRING" id="556484.B7FRA5"/>
<dbReference type="KEGG" id="pti:PHATRDRAFT_42439"/>